<accession>A0ABW9BU96</accession>
<proteinExistence type="predicted"/>
<evidence type="ECO:0000313" key="1">
    <source>
        <dbReference type="EMBL" id="MFM0442828.1"/>
    </source>
</evidence>
<keyword evidence="2" id="KW-1185">Reference proteome</keyword>
<organism evidence="1 2">
    <name type="scientific">Paraburkholderia strydomiana</name>
    <dbReference type="NCBI Taxonomy" id="1245417"/>
    <lineage>
        <taxon>Bacteria</taxon>
        <taxon>Pseudomonadati</taxon>
        <taxon>Pseudomonadota</taxon>
        <taxon>Betaproteobacteria</taxon>
        <taxon>Burkholderiales</taxon>
        <taxon>Burkholderiaceae</taxon>
        <taxon>Paraburkholderia</taxon>
    </lineage>
</organism>
<protein>
    <submittedName>
        <fullName evidence="1">Uncharacterized protein</fullName>
    </submittedName>
</protein>
<dbReference type="Proteomes" id="UP001629288">
    <property type="component" value="Unassembled WGS sequence"/>
</dbReference>
<comment type="caution">
    <text evidence="1">The sequence shown here is derived from an EMBL/GenBank/DDBJ whole genome shotgun (WGS) entry which is preliminary data.</text>
</comment>
<name>A0ABW9BU96_9BURK</name>
<gene>
    <name evidence="1" type="ORF">PQR00_04455</name>
</gene>
<evidence type="ECO:0000313" key="2">
    <source>
        <dbReference type="Proteomes" id="UP001629288"/>
    </source>
</evidence>
<sequence length="561" mass="62691">MAANSPASAPEHSHLSREAQATALWTYVHLLAPRFSLDAANNVVSQVRPAPGEDPKPLAKRLRDALRSHGISIKHTHALHAASRLNNHVSWHVNRDAERPRITFFTLDTDVFSDKAFASWDELADELRGWADRLIARGQLPLGVMTLSVTGGALHFSTPVPASPNDVQQTPQSWPLGTVRSASDDVDWLDDAPSALEKLRRHLEEGRKAVLDGYAVLKLCATSNYTKDMPGAVTANDASNSELILMREDDEDDPRSGYEIARGDELTCWHQLELSLRDDRRNELPDIHITVPGEGVGAWVVNGIRYVWALETLKPQEYVPGRVHRVIGIDDCERLLRRYRLAKKVHGGAFRHHEPTKHVDYLGGPPENYRVDLHFLLHQLNASGLTWETYCDKFGAEPLPMRDILPVGFVFQFLQNLNVEKPNHVFAKPNLSEMARIADDGLLRALMSRVESVRYVMPRDLDDDVANSIREAISEFSDGLRMQKFAAGGGIAREQELPHLVFAYEGEQLRASIEASGLVMYAATVPNLISTKGILPDVPNAWPWALGNALFLRFERRGDVQ</sequence>
<dbReference type="EMBL" id="JAQQDH010000001">
    <property type="protein sequence ID" value="MFM0442828.1"/>
    <property type="molecule type" value="Genomic_DNA"/>
</dbReference>
<dbReference type="RefSeq" id="WP_408127339.1">
    <property type="nucleotide sequence ID" value="NZ_JAQQDH010000001.1"/>
</dbReference>
<reference evidence="1 2" key="1">
    <citation type="journal article" date="2024" name="Chem. Sci.">
        <title>Discovery of megapolipeptins by genome mining of a Burkholderiales bacteria collection.</title>
        <authorList>
            <person name="Paulo B.S."/>
            <person name="Recchia M.J.J."/>
            <person name="Lee S."/>
            <person name="Fergusson C.H."/>
            <person name="Romanowski S.B."/>
            <person name="Hernandez A."/>
            <person name="Krull N."/>
            <person name="Liu D.Y."/>
            <person name="Cavanagh H."/>
            <person name="Bos A."/>
            <person name="Gray C.A."/>
            <person name="Murphy B.T."/>
            <person name="Linington R.G."/>
            <person name="Eustaquio A.S."/>
        </authorList>
    </citation>
    <scope>NUCLEOTIDE SEQUENCE [LARGE SCALE GENOMIC DNA]</scope>
    <source>
        <strain evidence="1 2">RL17-379-BIB-C</strain>
    </source>
</reference>